<evidence type="ECO:0000313" key="2">
    <source>
        <dbReference type="EMBL" id="CAK0890205.1"/>
    </source>
</evidence>
<evidence type="ECO:0000313" key="3">
    <source>
        <dbReference type="Proteomes" id="UP001189429"/>
    </source>
</evidence>
<comment type="caution">
    <text evidence="2">The sequence shown here is derived from an EMBL/GenBank/DDBJ whole genome shotgun (WGS) entry which is preliminary data.</text>
</comment>
<accession>A0ABN9WTS5</accession>
<name>A0ABN9WTS5_9DINO</name>
<evidence type="ECO:0000256" key="1">
    <source>
        <dbReference type="SAM" id="MobiDB-lite"/>
    </source>
</evidence>
<gene>
    <name evidence="2" type="ORF">PCOR1329_LOCUS70502</name>
</gene>
<keyword evidence="3" id="KW-1185">Reference proteome</keyword>
<dbReference type="PANTHER" id="PTHR35128:SF1">
    <property type="entry name" value="SECRETION-REGULATING GUANINE NUCLEOTIDE EXCHANGE FACTOR"/>
    <property type="match status" value="1"/>
</dbReference>
<sequence>MDRRDFARVEAAVAHVYEAEGLPTALPLYAFGASSGGALVGGLARSVVLGPSRLRCRIPQIMRVPGHADFSRRGAMGDLEGAADALRAHATRRAHGGPHLGGGLATPACRRRARRGAEVRAAARLRRLLRGAHRRRHPRAVRGDGRGPARRGAAGRGPGDGLLAADPRKGAEWREALLATGVPQELGDSLEADASAICEEMNVAWASHEMCSTFAEDRGMLDFCEDPAGACARHGMDCGGGRAADAAATR</sequence>
<dbReference type="PANTHER" id="PTHR35128">
    <property type="entry name" value="SECRETION-REGULATING GUANINE NUCLEOTIDE EXCHANGE FACTOR"/>
    <property type="match status" value="1"/>
</dbReference>
<dbReference type="EMBL" id="CAUYUJ010019315">
    <property type="protein sequence ID" value="CAK0890205.1"/>
    <property type="molecule type" value="Genomic_DNA"/>
</dbReference>
<reference evidence="2" key="1">
    <citation type="submission" date="2023-10" db="EMBL/GenBank/DDBJ databases">
        <authorList>
            <person name="Chen Y."/>
            <person name="Shah S."/>
            <person name="Dougan E. K."/>
            <person name="Thang M."/>
            <person name="Chan C."/>
        </authorList>
    </citation>
    <scope>NUCLEOTIDE SEQUENCE [LARGE SCALE GENOMIC DNA]</scope>
</reference>
<dbReference type="Proteomes" id="UP001189429">
    <property type="component" value="Unassembled WGS sequence"/>
</dbReference>
<organism evidence="2 3">
    <name type="scientific">Prorocentrum cordatum</name>
    <dbReference type="NCBI Taxonomy" id="2364126"/>
    <lineage>
        <taxon>Eukaryota</taxon>
        <taxon>Sar</taxon>
        <taxon>Alveolata</taxon>
        <taxon>Dinophyceae</taxon>
        <taxon>Prorocentrales</taxon>
        <taxon>Prorocentraceae</taxon>
        <taxon>Prorocentrum</taxon>
    </lineage>
</organism>
<protein>
    <submittedName>
        <fullName evidence="2">Uncharacterized protein</fullName>
    </submittedName>
</protein>
<feature type="region of interest" description="Disordered" evidence="1">
    <location>
        <begin position="132"/>
        <end position="162"/>
    </location>
</feature>
<proteinExistence type="predicted"/>